<gene>
    <name evidence="12" type="ORF">SEVIR_8G184800v2</name>
</gene>
<keyword evidence="5 8" id="KW-0238">DNA-binding</keyword>
<evidence type="ECO:0000256" key="5">
    <source>
        <dbReference type="ARBA" id="ARBA00023125"/>
    </source>
</evidence>
<dbReference type="InterPro" id="IPR003851">
    <property type="entry name" value="Znf_Dof"/>
</dbReference>
<evidence type="ECO:0000256" key="3">
    <source>
        <dbReference type="ARBA" id="ARBA00022833"/>
    </source>
</evidence>
<dbReference type="InterPro" id="IPR045174">
    <property type="entry name" value="Dof"/>
</dbReference>
<organism evidence="12 13">
    <name type="scientific">Setaria viridis</name>
    <name type="common">Green bristlegrass</name>
    <name type="synonym">Setaria italica subsp. viridis</name>
    <dbReference type="NCBI Taxonomy" id="4556"/>
    <lineage>
        <taxon>Eukaryota</taxon>
        <taxon>Viridiplantae</taxon>
        <taxon>Streptophyta</taxon>
        <taxon>Embryophyta</taxon>
        <taxon>Tracheophyta</taxon>
        <taxon>Spermatophyta</taxon>
        <taxon>Magnoliopsida</taxon>
        <taxon>Liliopsida</taxon>
        <taxon>Poales</taxon>
        <taxon>Poaceae</taxon>
        <taxon>PACMAD clade</taxon>
        <taxon>Panicoideae</taxon>
        <taxon>Panicodae</taxon>
        <taxon>Paniceae</taxon>
        <taxon>Cenchrinae</taxon>
        <taxon>Setaria</taxon>
    </lineage>
</organism>
<evidence type="ECO:0000256" key="10">
    <source>
        <dbReference type="SAM" id="MobiDB-lite"/>
    </source>
</evidence>
<dbReference type="OMA" id="IVLPTFM"/>
<evidence type="ECO:0000313" key="13">
    <source>
        <dbReference type="Proteomes" id="UP000298652"/>
    </source>
</evidence>
<evidence type="ECO:0000256" key="1">
    <source>
        <dbReference type="ARBA" id="ARBA00022723"/>
    </source>
</evidence>
<evidence type="ECO:0000256" key="9">
    <source>
        <dbReference type="RuleBase" id="RU369094"/>
    </source>
</evidence>
<dbReference type="AlphaFoldDB" id="A0A4U6TII5"/>
<dbReference type="PANTHER" id="PTHR31992">
    <property type="entry name" value="DOF ZINC FINGER PROTEIN DOF1.4-RELATED"/>
    <property type="match status" value="1"/>
</dbReference>
<evidence type="ECO:0000313" key="12">
    <source>
        <dbReference type="EMBL" id="TKW01492.1"/>
    </source>
</evidence>
<dbReference type="Pfam" id="PF02701">
    <property type="entry name" value="Zn_ribbon_Dof"/>
    <property type="match status" value="1"/>
</dbReference>
<dbReference type="Gramene" id="TKW01492">
    <property type="protein sequence ID" value="TKW01492"/>
    <property type="gene ID" value="SEVIR_8G184800v2"/>
</dbReference>
<reference evidence="12" key="1">
    <citation type="submission" date="2019-03" db="EMBL/GenBank/DDBJ databases">
        <title>WGS assembly of Setaria viridis.</title>
        <authorList>
            <person name="Huang P."/>
            <person name="Jenkins J."/>
            <person name="Grimwood J."/>
            <person name="Barry K."/>
            <person name="Healey A."/>
            <person name="Mamidi S."/>
            <person name="Sreedasyam A."/>
            <person name="Shu S."/>
            <person name="Feldman M."/>
            <person name="Wu J."/>
            <person name="Yu Y."/>
            <person name="Chen C."/>
            <person name="Johnson J."/>
            <person name="Rokhsar D."/>
            <person name="Baxter I."/>
            <person name="Schmutz J."/>
            <person name="Brutnell T."/>
            <person name="Kellogg E."/>
        </authorList>
    </citation>
    <scope>NUCLEOTIDE SEQUENCE [LARGE SCALE GENOMIC DNA]</scope>
</reference>
<keyword evidence="4 9" id="KW-0805">Transcription regulation</keyword>
<dbReference type="Proteomes" id="UP000298652">
    <property type="component" value="Chromosome 8"/>
</dbReference>
<keyword evidence="13" id="KW-1185">Reference proteome</keyword>
<dbReference type="EMBL" id="CM016559">
    <property type="protein sequence ID" value="TKW01492.1"/>
    <property type="molecule type" value="Genomic_DNA"/>
</dbReference>
<comment type="function">
    <text evidence="9">Transcription factor that binds specifically to a 5'-AA[AG]G-3' consensus core sequence.</text>
</comment>
<feature type="compositionally biased region" description="Low complexity" evidence="10">
    <location>
        <begin position="42"/>
        <end position="52"/>
    </location>
</feature>
<accession>A0A4U6TII5</accession>
<dbReference type="PROSITE" id="PS50884">
    <property type="entry name" value="ZF_DOF_2"/>
    <property type="match status" value="1"/>
</dbReference>
<feature type="domain" description="Dof-type" evidence="11">
    <location>
        <begin position="68"/>
        <end position="122"/>
    </location>
</feature>
<sequence length="279" mass="29413">MELISSTTNNTTAPSAPQNKQEGAMVASPPREEADPARNVKAKQAQQQQVAASGASERKPRPQQEQGLNCPRCNSTNTKFCYYNNNSMTQPRYFCKACRRNWTQGGTLRNIPVGGGSRKNKQNRAGSSSSSSPAPPAPSSSSTNSKKMNQLTQQLLMMPTAMAPMPADFPIVLPTFMSTGGGGFELPSSDHHSLPFPPLSLPSNPGTTPSLLDMLTGGFLDGGIGALPFLPTPPSFGAMQHGHGIMVGSHDQQLVDPLKGVDQALKPPMAATGGSGLQQ</sequence>
<feature type="compositionally biased region" description="Low complexity" evidence="10">
    <location>
        <begin position="1"/>
        <end position="17"/>
    </location>
</feature>
<dbReference type="GO" id="GO:0008270">
    <property type="term" value="F:zinc ion binding"/>
    <property type="evidence" value="ECO:0007669"/>
    <property type="project" value="UniProtKB-KW"/>
</dbReference>
<evidence type="ECO:0000256" key="2">
    <source>
        <dbReference type="ARBA" id="ARBA00022771"/>
    </source>
</evidence>
<feature type="region of interest" description="Disordered" evidence="10">
    <location>
        <begin position="105"/>
        <end position="146"/>
    </location>
</feature>
<evidence type="ECO:0000259" key="11">
    <source>
        <dbReference type="PROSITE" id="PS50884"/>
    </source>
</evidence>
<dbReference type="GO" id="GO:0005634">
    <property type="term" value="C:nucleus"/>
    <property type="evidence" value="ECO:0007669"/>
    <property type="project" value="UniProtKB-SubCell"/>
</dbReference>
<keyword evidence="3 9" id="KW-0862">Zinc</keyword>
<keyword evidence="7 8" id="KW-0539">Nucleus</keyword>
<evidence type="ECO:0000256" key="8">
    <source>
        <dbReference type="PROSITE-ProRule" id="PRU00071"/>
    </source>
</evidence>
<feature type="region of interest" description="Disordered" evidence="10">
    <location>
        <begin position="1"/>
        <end position="70"/>
    </location>
</feature>
<evidence type="ECO:0000256" key="7">
    <source>
        <dbReference type="ARBA" id="ARBA00023242"/>
    </source>
</evidence>
<evidence type="ECO:0000256" key="6">
    <source>
        <dbReference type="ARBA" id="ARBA00023163"/>
    </source>
</evidence>
<dbReference type="PANTHER" id="PTHR31992:SF316">
    <property type="entry name" value="DOF ZINC FINGER PROTEIN DOF1.2"/>
    <property type="match status" value="1"/>
</dbReference>
<protein>
    <recommendedName>
        <fullName evidence="9">Dof zinc finger protein</fullName>
    </recommendedName>
</protein>
<dbReference type="PROSITE" id="PS01361">
    <property type="entry name" value="ZF_DOF_1"/>
    <property type="match status" value="1"/>
</dbReference>
<proteinExistence type="predicted"/>
<keyword evidence="6 9" id="KW-0804">Transcription</keyword>
<dbReference type="GO" id="GO:0003677">
    <property type="term" value="F:DNA binding"/>
    <property type="evidence" value="ECO:0007669"/>
    <property type="project" value="UniProtKB-UniRule"/>
</dbReference>
<keyword evidence="1 9" id="KW-0479">Metal-binding</keyword>
<dbReference type="GO" id="GO:0003700">
    <property type="term" value="F:DNA-binding transcription factor activity"/>
    <property type="evidence" value="ECO:0007669"/>
    <property type="project" value="UniProtKB-UniRule"/>
</dbReference>
<comment type="subcellular location">
    <subcellularLocation>
        <location evidence="8 9">Nucleus</location>
    </subcellularLocation>
</comment>
<keyword evidence="2 8" id="KW-0863">Zinc-finger</keyword>
<name>A0A4U6TII5_SETVI</name>
<evidence type="ECO:0000256" key="4">
    <source>
        <dbReference type="ARBA" id="ARBA00023015"/>
    </source>
</evidence>